<name>A0ABD1MPY9_9FABA</name>
<evidence type="ECO:0000313" key="2">
    <source>
        <dbReference type="EMBL" id="KAL2337741.1"/>
    </source>
</evidence>
<protein>
    <submittedName>
        <fullName evidence="2">Uncharacterized protein</fullName>
    </submittedName>
</protein>
<organism evidence="2 3">
    <name type="scientific">Flemingia macrophylla</name>
    <dbReference type="NCBI Taxonomy" id="520843"/>
    <lineage>
        <taxon>Eukaryota</taxon>
        <taxon>Viridiplantae</taxon>
        <taxon>Streptophyta</taxon>
        <taxon>Embryophyta</taxon>
        <taxon>Tracheophyta</taxon>
        <taxon>Spermatophyta</taxon>
        <taxon>Magnoliopsida</taxon>
        <taxon>eudicotyledons</taxon>
        <taxon>Gunneridae</taxon>
        <taxon>Pentapetalae</taxon>
        <taxon>rosids</taxon>
        <taxon>fabids</taxon>
        <taxon>Fabales</taxon>
        <taxon>Fabaceae</taxon>
        <taxon>Papilionoideae</taxon>
        <taxon>50 kb inversion clade</taxon>
        <taxon>NPAAA clade</taxon>
        <taxon>indigoferoid/millettioid clade</taxon>
        <taxon>Phaseoleae</taxon>
        <taxon>Flemingia</taxon>
    </lineage>
</organism>
<accession>A0ABD1MPY9</accession>
<dbReference type="AlphaFoldDB" id="A0ABD1MPY9"/>
<feature type="compositionally biased region" description="Basic and acidic residues" evidence="1">
    <location>
        <begin position="9"/>
        <end position="24"/>
    </location>
</feature>
<feature type="region of interest" description="Disordered" evidence="1">
    <location>
        <begin position="1"/>
        <end position="24"/>
    </location>
</feature>
<sequence>MEMAMVMRNDNHGERKNANDGGDKWRWIGGKQKTMDLSECLKKEEVVVHEKILQLEKNLDPALQWEEEMMVEIAALLKEKT</sequence>
<proteinExistence type="predicted"/>
<dbReference type="EMBL" id="JBGMDY010000004">
    <property type="protein sequence ID" value="KAL2337741.1"/>
    <property type="molecule type" value="Genomic_DNA"/>
</dbReference>
<comment type="caution">
    <text evidence="2">The sequence shown here is derived from an EMBL/GenBank/DDBJ whole genome shotgun (WGS) entry which is preliminary data.</text>
</comment>
<gene>
    <name evidence="2" type="ORF">Fmac_012187</name>
</gene>
<dbReference type="Proteomes" id="UP001603857">
    <property type="component" value="Unassembled WGS sequence"/>
</dbReference>
<evidence type="ECO:0000256" key="1">
    <source>
        <dbReference type="SAM" id="MobiDB-lite"/>
    </source>
</evidence>
<evidence type="ECO:0000313" key="3">
    <source>
        <dbReference type="Proteomes" id="UP001603857"/>
    </source>
</evidence>
<keyword evidence="3" id="KW-1185">Reference proteome</keyword>
<reference evidence="2 3" key="1">
    <citation type="submission" date="2024-08" db="EMBL/GenBank/DDBJ databases">
        <title>Insights into the chromosomal genome structure of Flemingia macrophylla.</title>
        <authorList>
            <person name="Ding Y."/>
            <person name="Zhao Y."/>
            <person name="Bi W."/>
            <person name="Wu M."/>
            <person name="Zhao G."/>
            <person name="Gong Y."/>
            <person name="Li W."/>
            <person name="Zhang P."/>
        </authorList>
    </citation>
    <scope>NUCLEOTIDE SEQUENCE [LARGE SCALE GENOMIC DNA]</scope>
    <source>
        <strain evidence="2">DYQJB</strain>
        <tissue evidence="2">Leaf</tissue>
    </source>
</reference>